<organismHost>
    <name type="scientific">Escherichia coli</name>
    <dbReference type="NCBI Taxonomy" id="562"/>
</organismHost>
<name>A0A482GID9_BPGOS</name>
<sequence>MGITENLKLNSRILVDREVVLREIRSVMAIFNLDHRSAIMSILLNKTTFNIREIRRIHNGMERRHKLSDELVNCKFIPHQVYRRIYREPYLRDKYNLWLDGRG</sequence>
<reference evidence="1 2" key="1">
    <citation type="submission" date="2018-12" db="EMBL/GenBank/DDBJ databases">
        <title>Still something new to discover - new insights into E. coli phage diversity and taxonomy.</title>
        <authorList>
            <person name="Korf I.H.E."/>
            <person name="Adriaennsens E."/>
            <person name="Dreiseikelmann B."/>
            <person name="Kropinski A."/>
            <person name="Nimtz M."/>
            <person name="Meier-Kolthoff J.P."/>
            <person name="Rohde M."/>
            <person name="van Raaij M."/>
            <person name="Wittmann J."/>
        </authorList>
    </citation>
    <scope>NUCLEOTIDE SEQUENCE [LARGE SCALE GENOMIC DNA]</scope>
</reference>
<evidence type="ECO:0000313" key="2">
    <source>
        <dbReference type="Proteomes" id="UP000294673"/>
    </source>
</evidence>
<keyword evidence="2" id="KW-1185">Reference proteome</keyword>
<proteinExistence type="predicted"/>
<dbReference type="Proteomes" id="UP000294673">
    <property type="component" value="Segment"/>
</dbReference>
<evidence type="ECO:0000313" key="1">
    <source>
        <dbReference type="EMBL" id="QBO63892.1"/>
    </source>
</evidence>
<dbReference type="EMBL" id="MK327938">
    <property type="protein sequence ID" value="QBO63892.1"/>
    <property type="molecule type" value="Genomic_DNA"/>
</dbReference>
<gene>
    <name evidence="1" type="ORF">Goslar_00099</name>
</gene>
<accession>A0A482GID9</accession>
<protein>
    <submittedName>
        <fullName evidence="1">Uncharacterized protein</fullName>
    </submittedName>
</protein>
<organism evidence="1 2">
    <name type="scientific">Escherichia phage vB_EcoM_Goslar</name>
    <dbReference type="NCBI Taxonomy" id="2502409"/>
    <lineage>
        <taxon>Viruses</taxon>
        <taxon>Duplodnaviria</taxon>
        <taxon>Heunggongvirae</taxon>
        <taxon>Uroviricota</taxon>
        <taxon>Caudoviricetes</taxon>
        <taxon>Chimalliviridae</taxon>
        <taxon>Goslarvirus</taxon>
        <taxon>Goslarvirus goslar</taxon>
    </lineage>
</organism>